<dbReference type="Pfam" id="PF16113">
    <property type="entry name" value="ECH_2"/>
    <property type="match status" value="1"/>
</dbReference>
<evidence type="ECO:0000256" key="1">
    <source>
        <dbReference type="ARBA" id="ARBA00022801"/>
    </source>
</evidence>
<feature type="domain" description="Enoyl-CoA hydratase/isomerase" evidence="3">
    <location>
        <begin position="33"/>
        <end position="73"/>
    </location>
</feature>
<dbReference type="GO" id="GO:0006574">
    <property type="term" value="P:L-valine catabolic process"/>
    <property type="evidence" value="ECO:0007669"/>
    <property type="project" value="UniProtKB-UniRule"/>
</dbReference>
<comment type="function">
    <text evidence="2">Hydrolyzes 3-hydroxyisobutyryl-CoA (HIBYL-CoA), a saline catabolite. Has high activity toward isobutyryl-CoA. Could be an isobutyryl-CoA dehydrogenase that functions in valine catabolism.</text>
</comment>
<evidence type="ECO:0000259" key="3">
    <source>
        <dbReference type="Pfam" id="PF16113"/>
    </source>
</evidence>
<reference evidence="4 5" key="1">
    <citation type="journal article" date="2018" name="PLoS Genet.">
        <title>Population sequencing reveals clonal diversity and ancestral inbreeding in the grapevine cultivar Chardonnay.</title>
        <authorList>
            <person name="Roach M.J."/>
            <person name="Johnson D.L."/>
            <person name="Bohlmann J."/>
            <person name="van Vuuren H.J."/>
            <person name="Jones S.J."/>
            <person name="Pretorius I.S."/>
            <person name="Schmidt S.A."/>
            <person name="Borneman A.R."/>
        </authorList>
    </citation>
    <scope>NUCLEOTIDE SEQUENCE [LARGE SCALE GENOMIC DNA]</scope>
    <source>
        <strain evidence="5">cv. Chardonnay</strain>
        <tissue evidence="4">Leaf</tissue>
    </source>
</reference>
<dbReference type="GO" id="GO:0003860">
    <property type="term" value="F:3-hydroxyisobutyryl-CoA hydrolase activity"/>
    <property type="evidence" value="ECO:0007669"/>
    <property type="project" value="UniProtKB-UniRule"/>
</dbReference>
<dbReference type="PANTHER" id="PTHR43176">
    <property type="entry name" value="3-HYDROXYISOBUTYRYL-COA HYDROLASE-RELATED"/>
    <property type="match status" value="1"/>
</dbReference>
<dbReference type="EMBL" id="QGNW01002604">
    <property type="protein sequence ID" value="RVW15193.1"/>
    <property type="molecule type" value="Genomic_DNA"/>
</dbReference>
<accession>A0A438BW63</accession>
<organism evidence="4 5">
    <name type="scientific">Vitis vinifera</name>
    <name type="common">Grape</name>
    <dbReference type="NCBI Taxonomy" id="29760"/>
    <lineage>
        <taxon>Eukaryota</taxon>
        <taxon>Viridiplantae</taxon>
        <taxon>Streptophyta</taxon>
        <taxon>Embryophyta</taxon>
        <taxon>Tracheophyta</taxon>
        <taxon>Spermatophyta</taxon>
        <taxon>Magnoliopsida</taxon>
        <taxon>eudicotyledons</taxon>
        <taxon>Gunneridae</taxon>
        <taxon>Pentapetalae</taxon>
        <taxon>rosids</taxon>
        <taxon>Vitales</taxon>
        <taxon>Vitaceae</taxon>
        <taxon>Viteae</taxon>
        <taxon>Vitis</taxon>
    </lineage>
</organism>
<proteinExistence type="inferred from homology"/>
<comment type="caution">
    <text evidence="4">The sequence shown here is derived from an EMBL/GenBank/DDBJ whole genome shotgun (WGS) entry which is preliminary data.</text>
</comment>
<dbReference type="Gene3D" id="3.90.226.10">
    <property type="entry name" value="2-enoyl-CoA Hydratase, Chain A, domain 1"/>
    <property type="match status" value="1"/>
</dbReference>
<dbReference type="EC" id="3.1.2.4" evidence="2"/>
<dbReference type="InterPro" id="IPR045004">
    <property type="entry name" value="ECH_dom"/>
</dbReference>
<evidence type="ECO:0000256" key="2">
    <source>
        <dbReference type="RuleBase" id="RU369070"/>
    </source>
</evidence>
<comment type="similarity">
    <text evidence="2">Belongs to the enoyl-CoA hydratase/isomerase family.</text>
</comment>
<dbReference type="AlphaFoldDB" id="A0A438BW63"/>
<evidence type="ECO:0000313" key="5">
    <source>
        <dbReference type="Proteomes" id="UP000288805"/>
    </source>
</evidence>
<dbReference type="InterPro" id="IPR032259">
    <property type="entry name" value="HIBYL-CoA-H"/>
</dbReference>
<gene>
    <name evidence="4" type="ORF">CK203_090680</name>
</gene>
<name>A0A438BW63_VITVI</name>
<comment type="pathway">
    <text evidence="2">Amino-acid degradation; L-valine degradation.</text>
</comment>
<dbReference type="PANTHER" id="PTHR43176:SF4">
    <property type="entry name" value="3-HYDROXYISOBUTYRYL-COA HYDROLASE-LIKE PROTEIN 1, MITOCHONDRIAL"/>
    <property type="match status" value="1"/>
</dbReference>
<evidence type="ECO:0000313" key="4">
    <source>
        <dbReference type="EMBL" id="RVW15193.1"/>
    </source>
</evidence>
<sequence>MLSKLLDLNFLKNTRVPFKVIISYALCPCYMDDAMFQHLIDMQVAILDGITMGGGAGVSIPGMFRVATDRTVCNSDNVMDIPF</sequence>
<comment type="catalytic activity">
    <reaction evidence="2">
        <text>3-hydroxy-2-methylpropanoyl-CoA + H2O = 3-hydroxy-2-methylpropanoate + CoA + H(+)</text>
        <dbReference type="Rhea" id="RHEA:20888"/>
        <dbReference type="ChEBI" id="CHEBI:11805"/>
        <dbReference type="ChEBI" id="CHEBI:15377"/>
        <dbReference type="ChEBI" id="CHEBI:15378"/>
        <dbReference type="ChEBI" id="CHEBI:57287"/>
        <dbReference type="ChEBI" id="CHEBI:57340"/>
        <dbReference type="EC" id="3.1.2.4"/>
    </reaction>
</comment>
<keyword evidence="1 2" id="KW-0378">Hydrolase</keyword>
<protein>
    <recommendedName>
        <fullName evidence="2">3-hydroxyisobutyryl-CoA hydrolase</fullName>
        <shortName evidence="2">HIB-CoA hydrolase</shortName>
        <shortName evidence="2">HIBYL-CoA-H</shortName>
        <ecNumber evidence="2">3.1.2.4</ecNumber>
    </recommendedName>
    <alternativeName>
        <fullName evidence="2">3-hydroxyisobutyryl-coenzyme A hydrolase</fullName>
    </alternativeName>
</protein>
<dbReference type="Proteomes" id="UP000288805">
    <property type="component" value="Unassembled WGS sequence"/>
</dbReference>